<evidence type="ECO:0000256" key="2">
    <source>
        <dbReference type="SAM" id="Phobius"/>
    </source>
</evidence>
<dbReference type="Proteomes" id="UP000781932">
    <property type="component" value="Unassembled WGS sequence"/>
</dbReference>
<gene>
    <name evidence="3" type="ORF">CkaCkLH20_12700</name>
</gene>
<keyword evidence="2" id="KW-0472">Membrane</keyword>
<accession>A0A9P6HSA8</accession>
<dbReference type="AlphaFoldDB" id="A0A9P6HSA8"/>
<dbReference type="GeneID" id="62168486"/>
<keyword evidence="4" id="KW-1185">Reference proteome</keyword>
<dbReference type="RefSeq" id="XP_038739244.1">
    <property type="nucleotide sequence ID" value="XM_038895412.1"/>
</dbReference>
<sequence length="410" mass="43356">MWISMDAPFKAAVDSSNVCSSGLKFVKCPTWSGCCVVNDCKNRDGCPDAQTTGKKTATTIAAVAPPIAASPTPAKSDKYRSDTRLLQSTSKPPLTAGLTTYFSSEPTGGGAWFTDTKALPLPTAVSLTSGAAITQTSPAVASATAPTAEKKGSQLSGAEKGGIIGGVAGIILAIIVIWFMCGKQKRKLRSRSSIDSLDKTGVNGSVEEEDTPVPPTTANSVQQEQQSTSSYSRSENVFSPFGGRYEEPQSRFNRISEMNPNSKMMNHPVNPMSRDSIAPPPISSVVARSTTASPEVIARSATASPAIIARSATASPEFMSRLGTATPELQGPPQEAAIAELASPGLPKVVEIHSIRSGVKKYKPYRPNASSMYPVAETTPSYLTGTMNATQEERSSMKYVNSWKEWESTT</sequence>
<dbReference type="EMBL" id="JAATWM020000064">
    <property type="protein sequence ID" value="KAF9869783.1"/>
    <property type="molecule type" value="Genomic_DNA"/>
</dbReference>
<reference evidence="3" key="2">
    <citation type="submission" date="2020-11" db="EMBL/GenBank/DDBJ databases">
        <title>Whole genome sequencing of Colletotrichum sp.</title>
        <authorList>
            <person name="Li H."/>
        </authorList>
    </citation>
    <scope>NUCLEOTIDE SEQUENCE</scope>
    <source>
        <strain evidence="3">CkLH20</strain>
    </source>
</reference>
<feature type="transmembrane region" description="Helical" evidence="2">
    <location>
        <begin position="161"/>
        <end position="181"/>
    </location>
</feature>
<evidence type="ECO:0000256" key="1">
    <source>
        <dbReference type="SAM" id="MobiDB-lite"/>
    </source>
</evidence>
<feature type="region of interest" description="Disordered" evidence="1">
    <location>
        <begin position="136"/>
        <end position="159"/>
    </location>
</feature>
<keyword evidence="2" id="KW-1133">Transmembrane helix</keyword>
<evidence type="ECO:0000313" key="4">
    <source>
        <dbReference type="Proteomes" id="UP000781932"/>
    </source>
</evidence>
<proteinExistence type="predicted"/>
<evidence type="ECO:0000313" key="3">
    <source>
        <dbReference type="EMBL" id="KAF9869783.1"/>
    </source>
</evidence>
<dbReference type="OrthoDB" id="5431298at2759"/>
<feature type="compositionally biased region" description="Polar residues" evidence="1">
    <location>
        <begin position="216"/>
        <end position="237"/>
    </location>
</feature>
<name>A0A9P6HSA8_9PEZI</name>
<organism evidence="3 4">
    <name type="scientific">Colletotrichum karsti</name>
    <dbReference type="NCBI Taxonomy" id="1095194"/>
    <lineage>
        <taxon>Eukaryota</taxon>
        <taxon>Fungi</taxon>
        <taxon>Dikarya</taxon>
        <taxon>Ascomycota</taxon>
        <taxon>Pezizomycotina</taxon>
        <taxon>Sordariomycetes</taxon>
        <taxon>Hypocreomycetidae</taxon>
        <taxon>Glomerellales</taxon>
        <taxon>Glomerellaceae</taxon>
        <taxon>Colletotrichum</taxon>
        <taxon>Colletotrichum boninense species complex</taxon>
    </lineage>
</organism>
<reference evidence="3" key="1">
    <citation type="submission" date="2020-03" db="EMBL/GenBank/DDBJ databases">
        <authorList>
            <person name="He L."/>
        </authorList>
    </citation>
    <scope>NUCLEOTIDE SEQUENCE</scope>
    <source>
        <strain evidence="3">CkLH20</strain>
    </source>
</reference>
<comment type="caution">
    <text evidence="3">The sequence shown here is derived from an EMBL/GenBank/DDBJ whole genome shotgun (WGS) entry which is preliminary data.</text>
</comment>
<protein>
    <submittedName>
        <fullName evidence="3">Uncharacterized protein</fullName>
    </submittedName>
</protein>
<keyword evidence="2" id="KW-0812">Transmembrane</keyword>
<feature type="compositionally biased region" description="Low complexity" evidence="1">
    <location>
        <begin position="136"/>
        <end position="147"/>
    </location>
</feature>
<feature type="region of interest" description="Disordered" evidence="1">
    <location>
        <begin position="190"/>
        <end position="246"/>
    </location>
</feature>